<gene>
    <name evidence="2" type="ORF">PENFLA_c029G10987</name>
</gene>
<dbReference type="AlphaFoldDB" id="A0A1V6SR19"/>
<evidence type="ECO:0000313" key="3">
    <source>
        <dbReference type="Proteomes" id="UP000191342"/>
    </source>
</evidence>
<feature type="region of interest" description="Disordered" evidence="1">
    <location>
        <begin position="60"/>
        <end position="130"/>
    </location>
</feature>
<organism evidence="2 3">
    <name type="scientific">Penicillium flavigenum</name>
    <dbReference type="NCBI Taxonomy" id="254877"/>
    <lineage>
        <taxon>Eukaryota</taxon>
        <taxon>Fungi</taxon>
        <taxon>Dikarya</taxon>
        <taxon>Ascomycota</taxon>
        <taxon>Pezizomycotina</taxon>
        <taxon>Eurotiomycetes</taxon>
        <taxon>Eurotiomycetidae</taxon>
        <taxon>Eurotiales</taxon>
        <taxon>Aspergillaceae</taxon>
        <taxon>Penicillium</taxon>
    </lineage>
</organism>
<dbReference type="Proteomes" id="UP000191342">
    <property type="component" value="Unassembled WGS sequence"/>
</dbReference>
<sequence>MTNAIAVSHHHCSAFRYSYLDERVFPTRMAYTPKAYSVLRRWVDDTQIIHNEAFDNTRFASMSRPTTPTTPAGPKAMFPASPRASLVVDDGLSTPRRESTTQFSDPGYVPEHRSRGVVPSTEKVPTNELPNDWQDVRTAMSTLVAEFRTHAPEVLPPLF</sequence>
<keyword evidence="3" id="KW-1185">Reference proteome</keyword>
<dbReference type="OrthoDB" id="10267910at2759"/>
<accession>A0A1V6SR19</accession>
<dbReference type="EMBL" id="MLQL01000029">
    <property type="protein sequence ID" value="OQE16023.1"/>
    <property type="molecule type" value="Genomic_DNA"/>
</dbReference>
<evidence type="ECO:0000256" key="1">
    <source>
        <dbReference type="SAM" id="MobiDB-lite"/>
    </source>
</evidence>
<evidence type="ECO:0000313" key="2">
    <source>
        <dbReference type="EMBL" id="OQE16023.1"/>
    </source>
</evidence>
<comment type="caution">
    <text evidence="2">The sequence shown here is derived from an EMBL/GenBank/DDBJ whole genome shotgun (WGS) entry which is preliminary data.</text>
</comment>
<proteinExistence type="predicted"/>
<name>A0A1V6SR19_9EURO</name>
<protein>
    <submittedName>
        <fullName evidence="2">Uncharacterized protein</fullName>
    </submittedName>
</protein>
<reference evidence="3" key="1">
    <citation type="journal article" date="2017" name="Nat. Microbiol.">
        <title>Global analysis of biosynthetic gene clusters reveals vast potential of secondary metabolite production in Penicillium species.</title>
        <authorList>
            <person name="Nielsen J.C."/>
            <person name="Grijseels S."/>
            <person name="Prigent S."/>
            <person name="Ji B."/>
            <person name="Dainat J."/>
            <person name="Nielsen K.F."/>
            <person name="Frisvad J.C."/>
            <person name="Workman M."/>
            <person name="Nielsen J."/>
        </authorList>
    </citation>
    <scope>NUCLEOTIDE SEQUENCE [LARGE SCALE GENOMIC DNA]</scope>
    <source>
        <strain evidence="3">IBT 14082</strain>
    </source>
</reference>